<keyword evidence="4" id="KW-1185">Reference proteome</keyword>
<dbReference type="InterPro" id="IPR009097">
    <property type="entry name" value="Cyclic_Pdiesterase"/>
</dbReference>
<reference evidence="4" key="1">
    <citation type="submission" date="2016-11" db="EMBL/GenBank/DDBJ databases">
        <authorList>
            <person name="Varghese N."/>
            <person name="Submissions S."/>
        </authorList>
    </citation>
    <scope>NUCLEOTIDE SEQUENCE [LARGE SCALE GENOMIC DNA]</scope>
    <source>
        <strain evidence="4">DSM 21120</strain>
    </source>
</reference>
<name>A0A1M5TFP3_9FIRM</name>
<dbReference type="SUPFAM" id="SSF55144">
    <property type="entry name" value="LigT-like"/>
    <property type="match status" value="1"/>
</dbReference>
<sequence length="89" mass="10338">MWLGCENSKDLQKLHGDLKTILKNLDIIVDSREFTPHITIARDVQIDSEDIKNIKLPKFATIKKPKLFLYQSKFTKQGVKYKSLYTLKG</sequence>
<evidence type="ECO:0000313" key="4">
    <source>
        <dbReference type="Proteomes" id="UP000184032"/>
    </source>
</evidence>
<dbReference type="Pfam" id="PF02834">
    <property type="entry name" value="LigT_PEase"/>
    <property type="match status" value="1"/>
</dbReference>
<feature type="domain" description="Phosphoesterase HXTX" evidence="2">
    <location>
        <begin position="8"/>
        <end position="80"/>
    </location>
</feature>
<organism evidence="3 4">
    <name type="scientific">Anaerosphaera aminiphila DSM 21120</name>
    <dbReference type="NCBI Taxonomy" id="1120995"/>
    <lineage>
        <taxon>Bacteria</taxon>
        <taxon>Bacillati</taxon>
        <taxon>Bacillota</taxon>
        <taxon>Tissierellia</taxon>
        <taxon>Tissierellales</taxon>
        <taxon>Peptoniphilaceae</taxon>
        <taxon>Anaerosphaera</taxon>
    </lineage>
</organism>
<keyword evidence="1" id="KW-0378">Hydrolase</keyword>
<dbReference type="GO" id="GO:0004113">
    <property type="term" value="F:2',3'-cyclic-nucleotide 3'-phosphodiesterase activity"/>
    <property type="evidence" value="ECO:0007669"/>
    <property type="project" value="InterPro"/>
</dbReference>
<evidence type="ECO:0000256" key="1">
    <source>
        <dbReference type="ARBA" id="ARBA00022801"/>
    </source>
</evidence>
<gene>
    <name evidence="3" type="ORF">SAMN02745245_01449</name>
</gene>
<dbReference type="PANTHER" id="PTHR35561">
    <property type="entry name" value="RNA 2',3'-CYCLIC PHOSPHODIESTERASE"/>
    <property type="match status" value="1"/>
</dbReference>
<dbReference type="PANTHER" id="PTHR35561:SF1">
    <property type="entry name" value="RNA 2',3'-CYCLIC PHOSPHODIESTERASE"/>
    <property type="match status" value="1"/>
</dbReference>
<keyword evidence="3" id="KW-0436">Ligase</keyword>
<dbReference type="InterPro" id="IPR014051">
    <property type="entry name" value="Phosphoesterase_HXTX"/>
</dbReference>
<dbReference type="InterPro" id="IPR004175">
    <property type="entry name" value="RNA_CPDase"/>
</dbReference>
<dbReference type="EMBL" id="FQXI01000011">
    <property type="protein sequence ID" value="SHH49529.1"/>
    <property type="molecule type" value="Genomic_DNA"/>
</dbReference>
<dbReference type="AlphaFoldDB" id="A0A1M5TFP3"/>
<proteinExistence type="predicted"/>
<evidence type="ECO:0000259" key="2">
    <source>
        <dbReference type="Pfam" id="PF02834"/>
    </source>
</evidence>
<evidence type="ECO:0000313" key="3">
    <source>
        <dbReference type="EMBL" id="SHH49529.1"/>
    </source>
</evidence>
<dbReference type="Proteomes" id="UP000184032">
    <property type="component" value="Unassembled WGS sequence"/>
</dbReference>
<dbReference type="RefSeq" id="WP_234945647.1">
    <property type="nucleotide sequence ID" value="NZ_FQXI01000011.1"/>
</dbReference>
<dbReference type="STRING" id="1120995.SAMN02745245_01449"/>
<protein>
    <submittedName>
        <fullName evidence="3">2'-5' RNA ligase</fullName>
    </submittedName>
</protein>
<dbReference type="Gene3D" id="3.90.1140.10">
    <property type="entry name" value="Cyclic phosphodiesterase"/>
    <property type="match status" value="1"/>
</dbReference>
<accession>A0A1M5TFP3</accession>
<dbReference type="GO" id="GO:0016874">
    <property type="term" value="F:ligase activity"/>
    <property type="evidence" value="ECO:0007669"/>
    <property type="project" value="UniProtKB-KW"/>
</dbReference>
<dbReference type="GO" id="GO:0008664">
    <property type="term" value="F:RNA 2',3'-cyclic 3'-phosphodiesterase activity"/>
    <property type="evidence" value="ECO:0007669"/>
    <property type="project" value="InterPro"/>
</dbReference>